<dbReference type="RefSeq" id="WP_268441001.1">
    <property type="nucleotide sequence ID" value="NZ_CP113836.1"/>
</dbReference>
<keyword evidence="3" id="KW-1185">Reference proteome</keyword>
<dbReference type="EMBL" id="CP113836">
    <property type="protein sequence ID" value="WAL63221.1"/>
    <property type="molecule type" value="Genomic_DNA"/>
</dbReference>
<dbReference type="SMART" id="SM00347">
    <property type="entry name" value="HTH_MARR"/>
    <property type="match status" value="1"/>
</dbReference>
<evidence type="ECO:0000313" key="3">
    <source>
        <dbReference type="Proteomes" id="UP001163203"/>
    </source>
</evidence>
<evidence type="ECO:0000313" key="2">
    <source>
        <dbReference type="EMBL" id="WAL63221.1"/>
    </source>
</evidence>
<proteinExistence type="predicted"/>
<reference evidence="2" key="1">
    <citation type="submission" date="2022-11" db="EMBL/GenBank/DDBJ databases">
        <authorList>
            <person name="Mo P."/>
        </authorList>
    </citation>
    <scope>NUCLEOTIDE SEQUENCE</scope>
    <source>
        <strain evidence="2">HUAS 11-8</strain>
    </source>
</reference>
<feature type="domain" description="HTH marR-type" evidence="1">
    <location>
        <begin position="6"/>
        <end position="144"/>
    </location>
</feature>
<gene>
    <name evidence="2" type="ORF">ORV05_19525</name>
</gene>
<dbReference type="InterPro" id="IPR036388">
    <property type="entry name" value="WH-like_DNA-bd_sf"/>
</dbReference>
<evidence type="ECO:0000259" key="1">
    <source>
        <dbReference type="PROSITE" id="PS50995"/>
    </source>
</evidence>
<dbReference type="SUPFAM" id="SSF46785">
    <property type="entry name" value="Winged helix' DNA-binding domain"/>
    <property type="match status" value="1"/>
</dbReference>
<dbReference type="Pfam" id="PF12802">
    <property type="entry name" value="MarR_2"/>
    <property type="match status" value="1"/>
</dbReference>
<dbReference type="InterPro" id="IPR052526">
    <property type="entry name" value="HTH-type_Bedaq_tolerance"/>
</dbReference>
<protein>
    <submittedName>
        <fullName evidence="2">MarR family transcriptional regulator</fullName>
    </submittedName>
</protein>
<dbReference type="InterPro" id="IPR000835">
    <property type="entry name" value="HTH_MarR-typ"/>
</dbReference>
<dbReference type="InterPro" id="IPR036390">
    <property type="entry name" value="WH_DNA-bd_sf"/>
</dbReference>
<name>A0ABY7ATD5_9PSEU</name>
<dbReference type="PANTHER" id="PTHR39515:SF2">
    <property type="entry name" value="HTH-TYPE TRANSCRIPTIONAL REGULATOR RV0880"/>
    <property type="match status" value="1"/>
</dbReference>
<dbReference type="PROSITE" id="PS50995">
    <property type="entry name" value="HTH_MARR_2"/>
    <property type="match status" value="1"/>
</dbReference>
<dbReference type="Gene3D" id="1.10.10.10">
    <property type="entry name" value="Winged helix-like DNA-binding domain superfamily/Winged helix DNA-binding domain"/>
    <property type="match status" value="1"/>
</dbReference>
<sequence>MTGTADTELADVVARLRRAMRRAARAADPGNPLSVAQLELLSCLAENPGAQPSRLARVLNLAPNSVTTLVNGLRTRGLVTGTSGGDRRTVHLNLTATGEDAVRRWQSANAGILGAALADLHPGWQHLLTAALPALRELIDAIDRQATPPGQAG</sequence>
<dbReference type="PANTHER" id="PTHR39515">
    <property type="entry name" value="CONSERVED PROTEIN"/>
    <property type="match status" value="1"/>
</dbReference>
<accession>A0ABY7ATD5</accession>
<dbReference type="Proteomes" id="UP001163203">
    <property type="component" value="Chromosome"/>
</dbReference>
<organism evidence="2 3">
    <name type="scientific">Amycolatopsis cynarae</name>
    <dbReference type="NCBI Taxonomy" id="2995223"/>
    <lineage>
        <taxon>Bacteria</taxon>
        <taxon>Bacillati</taxon>
        <taxon>Actinomycetota</taxon>
        <taxon>Actinomycetes</taxon>
        <taxon>Pseudonocardiales</taxon>
        <taxon>Pseudonocardiaceae</taxon>
        <taxon>Amycolatopsis</taxon>
    </lineage>
</organism>